<dbReference type="Gene3D" id="3.30.470.30">
    <property type="entry name" value="DNA ligase/mRNA capping enzyme"/>
    <property type="match status" value="1"/>
</dbReference>
<dbReference type="Gene3D" id="2.40.50.140">
    <property type="entry name" value="Nucleic acid-binding proteins"/>
    <property type="match status" value="1"/>
</dbReference>
<keyword evidence="5" id="KW-0234">DNA repair</keyword>
<dbReference type="AlphaFoldDB" id="A0A9X4R1V5"/>
<evidence type="ECO:0000256" key="3">
    <source>
        <dbReference type="ARBA" id="ARBA00022705"/>
    </source>
</evidence>
<dbReference type="Pfam" id="PF01068">
    <property type="entry name" value="DNA_ligase_A_M"/>
    <property type="match status" value="1"/>
</dbReference>
<evidence type="ECO:0000256" key="6">
    <source>
        <dbReference type="ARBA" id="ARBA00034003"/>
    </source>
</evidence>
<dbReference type="SUPFAM" id="SSF56091">
    <property type="entry name" value="DNA ligase/mRNA capping enzyme, catalytic domain"/>
    <property type="match status" value="1"/>
</dbReference>
<dbReference type="GO" id="GO:0006310">
    <property type="term" value="P:DNA recombination"/>
    <property type="evidence" value="ECO:0007669"/>
    <property type="project" value="InterPro"/>
</dbReference>
<proteinExistence type="predicted"/>
<keyword evidence="4" id="KW-0227">DNA damage</keyword>
<dbReference type="GO" id="GO:0005524">
    <property type="term" value="F:ATP binding"/>
    <property type="evidence" value="ECO:0007669"/>
    <property type="project" value="InterPro"/>
</dbReference>
<dbReference type="InterPro" id="IPR050326">
    <property type="entry name" value="NAD_dep_DNA_ligaseB"/>
</dbReference>
<protein>
    <submittedName>
        <fullName evidence="9">ATP-dependent DNA ligase</fullName>
    </submittedName>
</protein>
<accession>A0A9X4R1V5</accession>
<feature type="domain" description="ATP-dependent DNA ligase family profile" evidence="8">
    <location>
        <begin position="149"/>
        <end position="330"/>
    </location>
</feature>
<comment type="catalytic activity">
    <reaction evidence="6">
        <text>ATP + (deoxyribonucleotide)n-3'-hydroxyl + 5'-phospho-(deoxyribonucleotide)m = (deoxyribonucleotide)n+m + AMP + diphosphate.</text>
        <dbReference type="EC" id="6.5.1.1"/>
    </reaction>
</comment>
<dbReference type="PANTHER" id="PTHR47810">
    <property type="entry name" value="DNA LIGASE"/>
    <property type="match status" value="1"/>
</dbReference>
<dbReference type="GO" id="GO:0006281">
    <property type="term" value="P:DNA repair"/>
    <property type="evidence" value="ECO:0007669"/>
    <property type="project" value="UniProtKB-KW"/>
</dbReference>
<keyword evidence="2 9" id="KW-0436">Ligase</keyword>
<reference evidence="9" key="1">
    <citation type="submission" date="2022-05" db="EMBL/GenBank/DDBJ databases">
        <title>Comparative genomics of Staphylococcus equorum isolates.</title>
        <authorList>
            <person name="Luelf R.H."/>
        </authorList>
    </citation>
    <scope>NUCLEOTIDE SEQUENCE</scope>
    <source>
        <strain evidence="9">TMW 2.2343</strain>
    </source>
</reference>
<sequence length="423" mass="48289">MEEYINIINDIKEVNSRLEKEKILLENKDNTVLKEIFKFVYDPMVVTGISKKKIEKDLPISKATLEIKDIIQLMKFIKLNNTGKDQVLIEIKNYLSNLNEDLQEFVKNIVIKDLPIGISKTTLNKVYGKDFISKYSVMLAGKYDRDKTDLSKGFSISLKLDGNRVTAFNYESGVQFFSRSGKTVKGLVELEKEFERLPKGMVYDGELIAENKDNLESKELFNLTQTIVRTKGTKSGLSMILFDLLPIEEFKEGKSKQIYQDRLADLETLFRSVSQLNKIKMVPTLYVGDDVSKIDYFLDMVMAKGEEGLMINLSQGYYETKRSKSILKVKEFTTLDLKCIGIKEDIRGSKCGSITVDYKGYTVDVSGLKEKDKQGFWSNPESVIGKIVEVKFKDESTNASGGLSLRHPNFIRIREDKDEVSYV</sequence>
<comment type="caution">
    <text evidence="9">The sequence shown here is derived from an EMBL/GenBank/DDBJ whole genome shotgun (WGS) entry which is preliminary data.</text>
</comment>
<dbReference type="Proteomes" id="UP001152302">
    <property type="component" value="Unassembled WGS sequence"/>
</dbReference>
<keyword evidence="3" id="KW-0235">DNA replication</keyword>
<dbReference type="EMBL" id="JAMBPX010000011">
    <property type="protein sequence ID" value="MDG0860307.1"/>
    <property type="molecule type" value="Genomic_DNA"/>
</dbReference>
<dbReference type="RefSeq" id="WP_277595826.1">
    <property type="nucleotide sequence ID" value="NZ_JAMBPX010000011.1"/>
</dbReference>
<dbReference type="InterPro" id="IPR012310">
    <property type="entry name" value="DNA_ligase_ATP-dep_cent"/>
</dbReference>
<feature type="coiled-coil region" evidence="7">
    <location>
        <begin position="1"/>
        <end position="31"/>
    </location>
</feature>
<evidence type="ECO:0000313" key="10">
    <source>
        <dbReference type="Proteomes" id="UP001152302"/>
    </source>
</evidence>
<keyword evidence="7" id="KW-0175">Coiled coil</keyword>
<comment type="cofactor">
    <cofactor evidence="1">
        <name>a divalent metal cation</name>
        <dbReference type="ChEBI" id="CHEBI:60240"/>
    </cofactor>
</comment>
<organism evidence="9 10">
    <name type="scientific">Staphylococcus equorum</name>
    <dbReference type="NCBI Taxonomy" id="246432"/>
    <lineage>
        <taxon>Bacteria</taxon>
        <taxon>Bacillati</taxon>
        <taxon>Bacillota</taxon>
        <taxon>Bacilli</taxon>
        <taxon>Bacillales</taxon>
        <taxon>Staphylococcaceae</taxon>
        <taxon>Staphylococcus</taxon>
    </lineage>
</organism>
<dbReference type="SUPFAM" id="SSF50249">
    <property type="entry name" value="Nucleic acid-binding proteins"/>
    <property type="match status" value="1"/>
</dbReference>
<evidence type="ECO:0000256" key="2">
    <source>
        <dbReference type="ARBA" id="ARBA00022598"/>
    </source>
</evidence>
<dbReference type="GO" id="GO:0003910">
    <property type="term" value="F:DNA ligase (ATP) activity"/>
    <property type="evidence" value="ECO:0007669"/>
    <property type="project" value="UniProtKB-EC"/>
</dbReference>
<gene>
    <name evidence="9" type="ORF">M4L21_13315</name>
</gene>
<dbReference type="GO" id="GO:0006260">
    <property type="term" value="P:DNA replication"/>
    <property type="evidence" value="ECO:0007669"/>
    <property type="project" value="UniProtKB-KW"/>
</dbReference>
<dbReference type="PANTHER" id="PTHR47810:SF1">
    <property type="entry name" value="DNA LIGASE B"/>
    <property type="match status" value="1"/>
</dbReference>
<name>A0A9X4R1V5_9STAP</name>
<evidence type="ECO:0000256" key="5">
    <source>
        <dbReference type="ARBA" id="ARBA00023204"/>
    </source>
</evidence>
<dbReference type="InterPro" id="IPR012340">
    <property type="entry name" value="NA-bd_OB-fold"/>
</dbReference>
<evidence type="ECO:0000256" key="7">
    <source>
        <dbReference type="SAM" id="Coils"/>
    </source>
</evidence>
<evidence type="ECO:0000256" key="4">
    <source>
        <dbReference type="ARBA" id="ARBA00022763"/>
    </source>
</evidence>
<evidence type="ECO:0000259" key="8">
    <source>
        <dbReference type="Pfam" id="PF01068"/>
    </source>
</evidence>
<evidence type="ECO:0000256" key="1">
    <source>
        <dbReference type="ARBA" id="ARBA00001968"/>
    </source>
</evidence>
<evidence type="ECO:0000313" key="9">
    <source>
        <dbReference type="EMBL" id="MDG0860307.1"/>
    </source>
</evidence>